<dbReference type="Gene3D" id="2.160.20.160">
    <property type="match status" value="1"/>
</dbReference>
<comment type="caution">
    <text evidence="5">The sequence shown here is derived from an EMBL/GenBank/DDBJ whole genome shotgun (WGS) entry which is preliminary data.</text>
</comment>
<dbReference type="GO" id="GO:0005576">
    <property type="term" value="C:extracellular region"/>
    <property type="evidence" value="ECO:0007669"/>
    <property type="project" value="UniProtKB-SubCell"/>
</dbReference>
<feature type="signal peptide" evidence="4">
    <location>
        <begin position="1"/>
        <end position="22"/>
    </location>
</feature>
<dbReference type="InterPro" id="IPR001343">
    <property type="entry name" value="Hemolysn_Ca-bd"/>
</dbReference>
<dbReference type="PANTHER" id="PTHR38340">
    <property type="entry name" value="S-LAYER PROTEIN"/>
    <property type="match status" value="1"/>
</dbReference>
<dbReference type="RefSeq" id="WP_114348921.1">
    <property type="nucleotide sequence ID" value="NZ_QPJL01000006.1"/>
</dbReference>
<feature type="region of interest" description="Disordered" evidence="3">
    <location>
        <begin position="23"/>
        <end position="42"/>
    </location>
</feature>
<organism evidence="5 6">
    <name type="scientific">Paracoccus lutimaris</name>
    <dbReference type="NCBI Taxonomy" id="1490030"/>
    <lineage>
        <taxon>Bacteria</taxon>
        <taxon>Pseudomonadati</taxon>
        <taxon>Pseudomonadota</taxon>
        <taxon>Alphaproteobacteria</taxon>
        <taxon>Rhodobacterales</taxon>
        <taxon>Paracoccaceae</taxon>
        <taxon>Paracoccus</taxon>
    </lineage>
</organism>
<dbReference type="InterPro" id="IPR011049">
    <property type="entry name" value="Serralysin-like_metalloprot_C"/>
</dbReference>
<dbReference type="PROSITE" id="PS00330">
    <property type="entry name" value="HEMOLYSIN_CALCIUM"/>
    <property type="match status" value="1"/>
</dbReference>
<protein>
    <submittedName>
        <fullName evidence="5">Hemolysin type calcium-binding protein</fullName>
    </submittedName>
</protein>
<keyword evidence="4" id="KW-0732">Signal</keyword>
<dbReference type="SUPFAM" id="SSF51120">
    <property type="entry name" value="beta-Roll"/>
    <property type="match status" value="2"/>
</dbReference>
<gene>
    <name evidence="5" type="ORF">DFP89_106136</name>
</gene>
<dbReference type="PRINTS" id="PR00313">
    <property type="entry name" value="CABNDNGRPT"/>
</dbReference>
<dbReference type="GO" id="GO:0005509">
    <property type="term" value="F:calcium ion binding"/>
    <property type="evidence" value="ECO:0007669"/>
    <property type="project" value="InterPro"/>
</dbReference>
<evidence type="ECO:0000256" key="1">
    <source>
        <dbReference type="ARBA" id="ARBA00004613"/>
    </source>
</evidence>
<dbReference type="EMBL" id="QPJL01000006">
    <property type="protein sequence ID" value="RCW85117.1"/>
    <property type="molecule type" value="Genomic_DNA"/>
</dbReference>
<dbReference type="InterPro" id="IPR018511">
    <property type="entry name" value="Hemolysin-typ_Ca-bd_CS"/>
</dbReference>
<reference evidence="5 6" key="1">
    <citation type="submission" date="2018-07" db="EMBL/GenBank/DDBJ databases">
        <title>Genomic Encyclopedia of Type Strains, Phase III (KMG-III): the genomes of soil and plant-associated and newly described type strains.</title>
        <authorList>
            <person name="Whitman W."/>
        </authorList>
    </citation>
    <scope>NUCLEOTIDE SEQUENCE [LARGE SCALE GENOMIC DNA]</scope>
    <source>
        <strain evidence="5 6">CECT 8525</strain>
    </source>
</reference>
<evidence type="ECO:0000256" key="3">
    <source>
        <dbReference type="SAM" id="MobiDB-lite"/>
    </source>
</evidence>
<dbReference type="AlphaFoldDB" id="A0A368Z1L2"/>
<keyword evidence="2" id="KW-0964">Secreted</keyword>
<evidence type="ECO:0000256" key="2">
    <source>
        <dbReference type="ARBA" id="ARBA00022525"/>
    </source>
</evidence>
<name>A0A368Z1L2_9RHOB</name>
<accession>A0A368Z1L2</accession>
<dbReference type="Pfam" id="PF00353">
    <property type="entry name" value="HemolysinCabind"/>
    <property type="match status" value="6"/>
</dbReference>
<dbReference type="PANTHER" id="PTHR38340:SF1">
    <property type="entry name" value="S-LAYER PROTEIN"/>
    <property type="match status" value="1"/>
</dbReference>
<dbReference type="Proteomes" id="UP000253345">
    <property type="component" value="Unassembled WGS sequence"/>
</dbReference>
<evidence type="ECO:0000256" key="4">
    <source>
        <dbReference type="SAM" id="SignalP"/>
    </source>
</evidence>
<sequence>MNQTIFLMLGLLGLVGIGAAVSGNDDDHPPEGPADDPRLEFDEDTAIGDDDCNDDQVVTGTDGIDFIQGGDGNDTLNGLAGNDGFRPGDGDDVISGGAGDDGIRGEDGDDTIDGGEGDDLVGAGYGDDSVVADVGDDSIYLGSGDDIYGADAPGVNEGNDTIYAGYGDDTITTNLGNHSIEGFDGNDEIRDYGGSVYINGEADNDLIVSPDASDPEAVDTLIGGEGADTIHAGAGDLVDPGTGSDVIMLRSDAGGAADITYGGADSITITLAADYTGEASYELVQDGEDVRLVVDGVDLAILRATNVADVDSISLVREAVE</sequence>
<feature type="chain" id="PRO_5016761992" evidence="4">
    <location>
        <begin position="23"/>
        <end position="321"/>
    </location>
</feature>
<keyword evidence="6" id="KW-1185">Reference proteome</keyword>
<evidence type="ECO:0000313" key="5">
    <source>
        <dbReference type="EMBL" id="RCW85117.1"/>
    </source>
</evidence>
<evidence type="ECO:0000313" key="6">
    <source>
        <dbReference type="Proteomes" id="UP000253345"/>
    </source>
</evidence>
<feature type="compositionally biased region" description="Basic and acidic residues" evidence="3">
    <location>
        <begin position="25"/>
        <end position="40"/>
    </location>
</feature>
<comment type="subcellular location">
    <subcellularLocation>
        <location evidence="1">Secreted</location>
    </subcellularLocation>
</comment>
<dbReference type="OrthoDB" id="7771705at2"/>
<dbReference type="Gene3D" id="2.150.10.10">
    <property type="entry name" value="Serralysin-like metalloprotease, C-terminal"/>
    <property type="match status" value="1"/>
</dbReference>
<proteinExistence type="predicted"/>
<dbReference type="InterPro" id="IPR050557">
    <property type="entry name" value="RTX_toxin/Mannuronan_C5-epim"/>
</dbReference>